<keyword evidence="2" id="KW-1185">Reference proteome</keyword>
<evidence type="ECO:0000313" key="1">
    <source>
        <dbReference type="EMBL" id="KAL3572610.1"/>
    </source>
</evidence>
<proteinExistence type="predicted"/>
<comment type="caution">
    <text evidence="1">The sequence shown here is derived from an EMBL/GenBank/DDBJ whole genome shotgun (WGS) entry which is preliminary data.</text>
</comment>
<protein>
    <submittedName>
        <fullName evidence="1">Uncharacterized protein</fullName>
    </submittedName>
</protein>
<gene>
    <name evidence="1" type="ORF">D5086_026514</name>
</gene>
<evidence type="ECO:0000313" key="2">
    <source>
        <dbReference type="Proteomes" id="UP000309997"/>
    </source>
</evidence>
<reference evidence="1 2" key="1">
    <citation type="journal article" date="2024" name="Plant Biotechnol. J.">
        <title>Genome and CRISPR/Cas9 system of a widespread forest tree (Populus alba) in the world.</title>
        <authorList>
            <person name="Liu Y.J."/>
            <person name="Jiang P.F."/>
            <person name="Han X.M."/>
            <person name="Li X.Y."/>
            <person name="Wang H.M."/>
            <person name="Wang Y.J."/>
            <person name="Wang X.X."/>
            <person name="Zeng Q.Y."/>
        </authorList>
    </citation>
    <scope>NUCLEOTIDE SEQUENCE [LARGE SCALE GENOMIC DNA]</scope>
    <source>
        <strain evidence="2">cv. PAL-ZL1</strain>
    </source>
</reference>
<organism evidence="1 2">
    <name type="scientific">Populus alba</name>
    <name type="common">White poplar</name>
    <dbReference type="NCBI Taxonomy" id="43335"/>
    <lineage>
        <taxon>Eukaryota</taxon>
        <taxon>Viridiplantae</taxon>
        <taxon>Streptophyta</taxon>
        <taxon>Embryophyta</taxon>
        <taxon>Tracheophyta</taxon>
        <taxon>Spermatophyta</taxon>
        <taxon>Magnoliopsida</taxon>
        <taxon>eudicotyledons</taxon>
        <taxon>Gunneridae</taxon>
        <taxon>Pentapetalae</taxon>
        <taxon>rosids</taxon>
        <taxon>fabids</taxon>
        <taxon>Malpighiales</taxon>
        <taxon>Salicaceae</taxon>
        <taxon>Saliceae</taxon>
        <taxon>Populus</taxon>
    </lineage>
</organism>
<dbReference type="Proteomes" id="UP000309997">
    <property type="component" value="Unassembled WGS sequence"/>
</dbReference>
<accession>A0ACC4B2E3</accession>
<sequence length="239" mass="27653">MSLETQFQRRALVIHLLLLISSTQQQNVISSFKVSEKYDGEALVLFREAIKDGVVPNSKAFVCVLNLCSGRLDFELERQVHARVVKGDWRNYIVDSAIVYFYVQCGDLKSAFCVFDRMVEQDVVSWTTSFTTSGVSKAFGEEKALKFERQIHGFFKSVQWDEEEEHGYMDVHYSTHTGEEFGYFEGHVRDWLCREALKLMYRMQAEGIQVDDFVSATVPGGMWRNRVGYRAFIQVLLEH</sequence>
<name>A0ACC4B2E3_POPAL</name>
<dbReference type="EMBL" id="RCHU02000014">
    <property type="protein sequence ID" value="KAL3572610.1"/>
    <property type="molecule type" value="Genomic_DNA"/>
</dbReference>